<feature type="compositionally biased region" description="Polar residues" evidence="13">
    <location>
        <begin position="604"/>
        <end position="613"/>
    </location>
</feature>
<evidence type="ECO:0000256" key="7">
    <source>
        <dbReference type="ARBA" id="ARBA00023136"/>
    </source>
</evidence>
<evidence type="ECO:0000256" key="12">
    <source>
        <dbReference type="RuleBase" id="RU000688"/>
    </source>
</evidence>
<feature type="transmembrane region" description="Helical" evidence="14">
    <location>
        <begin position="249"/>
        <end position="268"/>
    </location>
</feature>
<keyword evidence="11 12" id="KW-0807">Transducer</keyword>
<feature type="transmembrane region" description="Helical" evidence="14">
    <location>
        <begin position="327"/>
        <end position="348"/>
    </location>
</feature>
<dbReference type="CDD" id="cd15367">
    <property type="entry name" value="7tmA_GPR68_OGR1"/>
    <property type="match status" value="1"/>
</dbReference>
<evidence type="ECO:0000313" key="18">
    <source>
        <dbReference type="EMBL" id="KAI1237655.1"/>
    </source>
</evidence>
<evidence type="ECO:0000259" key="16">
    <source>
        <dbReference type="PROSITE" id="PS50835"/>
    </source>
</evidence>
<evidence type="ECO:0000256" key="3">
    <source>
        <dbReference type="ARBA" id="ARBA00022475"/>
    </source>
</evidence>
<dbReference type="GO" id="GO:0004930">
    <property type="term" value="F:G protein-coupled receptor activity"/>
    <property type="evidence" value="ECO:0007669"/>
    <property type="project" value="UniProtKB-KW"/>
</dbReference>
<dbReference type="PROSITE" id="PS00237">
    <property type="entry name" value="G_PROTEIN_RECEP_F1_1"/>
    <property type="match status" value="1"/>
</dbReference>
<evidence type="ECO:0000256" key="5">
    <source>
        <dbReference type="ARBA" id="ARBA00022989"/>
    </source>
</evidence>
<sequence length="613" mass="69158">GIHPEEAALSCQQFSKKPEGSDFGNTRSLQCAQTLKSVKLLDSRKQMVRVFSLWLCFQETVPCLFSQVCCLTSDILQAAQLETENMSWSSLHKSPVSRLPVAGYPQSTVAIAVSRRELWLGAALTMQCHWCPYSCMTAHCVRDSLARKWEEDSLTSSLSRSKEKGSFVLFTLQAKSLCINSANRTLMSDTQGEVEDENATEKCNINHDIHETLSPVVYIFVFILGLPANCLSLYYGYLQIKAKNELGIYLCNLTIADLLYIFSLPFWLQYALQHDNWTYDELLCKVCGIILYENIYISVGFLCCISIDRYLAVVHPFRFQRFRTMKAAAIVSIIIWAKEIMTCCFVFTHGEISMDAESHLVCFEHYPIKKWEHNVNYYRFSAGFLFPLFLLAFSYCGILRVVHKSPGTQKKKKIQIKRLVSSTVFIFLVCFGPYHILLVVRSLLENNCSFAEKIFNVYHISLLLTTFNCVADPVLYCFSSESTYQNFVKMRDSCLTCLGHLSTETKESYPLNTTETPNRTQHEQQPGLLQIPLDGAGMKDCFTTNIHGSLICNYGNLFLQGLQHSCNGKGSRGAVVLLGRLVHEVGGKSRGDQHGSRVGHGQAGPQQLTLALQ</sequence>
<feature type="transmembrane region" description="Helical" evidence="14">
    <location>
        <begin position="377"/>
        <end position="398"/>
    </location>
</feature>
<dbReference type="OrthoDB" id="8742459at2759"/>
<keyword evidence="3" id="KW-1003">Cell membrane</keyword>
<reference evidence="17" key="1">
    <citation type="submission" date="2020-10" db="EMBL/GenBank/DDBJ databases">
        <title>Feather gene expression reveals the developmental basis of iridescence in African starlings.</title>
        <authorList>
            <person name="Rubenstein D.R."/>
        </authorList>
    </citation>
    <scope>NUCLEOTIDE SEQUENCE</scope>
    <source>
        <strain evidence="17">SS15</strain>
        <tissue evidence="17">Liver</tissue>
    </source>
</reference>
<evidence type="ECO:0000256" key="8">
    <source>
        <dbReference type="ARBA" id="ARBA00023157"/>
    </source>
</evidence>
<dbReference type="InterPro" id="IPR000276">
    <property type="entry name" value="GPCR_Rhodpsn"/>
</dbReference>
<evidence type="ECO:0000256" key="2">
    <source>
        <dbReference type="ARBA" id="ARBA00010663"/>
    </source>
</evidence>
<evidence type="ECO:0000256" key="11">
    <source>
        <dbReference type="ARBA" id="ARBA00023224"/>
    </source>
</evidence>
<dbReference type="InterPro" id="IPR005389">
    <property type="entry name" value="OGR1_rcpt"/>
</dbReference>
<dbReference type="PRINTS" id="PR01564">
    <property type="entry name" value="OGR1RECEPTOR"/>
</dbReference>
<keyword evidence="7 14" id="KW-0472">Membrane</keyword>
<evidence type="ECO:0000256" key="13">
    <source>
        <dbReference type="SAM" id="MobiDB-lite"/>
    </source>
</evidence>
<dbReference type="GO" id="GO:0005886">
    <property type="term" value="C:plasma membrane"/>
    <property type="evidence" value="ECO:0007669"/>
    <property type="project" value="UniProtKB-SubCell"/>
</dbReference>
<dbReference type="InterPro" id="IPR007110">
    <property type="entry name" value="Ig-like_dom"/>
</dbReference>
<proteinExistence type="inferred from homology"/>
<organism evidence="17">
    <name type="scientific">Lamprotornis superbus</name>
    <dbReference type="NCBI Taxonomy" id="245042"/>
    <lineage>
        <taxon>Eukaryota</taxon>
        <taxon>Metazoa</taxon>
        <taxon>Chordata</taxon>
        <taxon>Craniata</taxon>
        <taxon>Vertebrata</taxon>
        <taxon>Euteleostomi</taxon>
        <taxon>Archelosauria</taxon>
        <taxon>Archosauria</taxon>
        <taxon>Dinosauria</taxon>
        <taxon>Saurischia</taxon>
        <taxon>Theropoda</taxon>
        <taxon>Coelurosauria</taxon>
        <taxon>Aves</taxon>
        <taxon>Neognathae</taxon>
        <taxon>Neoaves</taxon>
        <taxon>Telluraves</taxon>
        <taxon>Australaves</taxon>
        <taxon>Passeriformes</taxon>
        <taxon>Sturnidae</taxon>
        <taxon>Lamprotornis</taxon>
    </lineage>
</organism>
<dbReference type="InterPro" id="IPR017452">
    <property type="entry name" value="GPCR_Rhodpsn_7TM"/>
</dbReference>
<feature type="non-terminal residue" evidence="17">
    <location>
        <position position="1"/>
    </location>
</feature>
<reference evidence="18" key="3">
    <citation type="submission" date="2022-01" db="EMBL/GenBank/DDBJ databases">
        <authorList>
            <person name="Rubenstein D.R."/>
        </authorList>
    </citation>
    <scope>NUCLEOTIDE SEQUENCE</scope>
    <source>
        <strain evidence="18">SS15</strain>
        <tissue evidence="18">Liver</tissue>
    </source>
</reference>
<reference evidence="18 19" key="2">
    <citation type="journal article" date="2021" name="J. Hered.">
        <title>Feather Gene Expression Elucidates the Developmental Basis of Plumage Iridescence in African Starlings.</title>
        <authorList>
            <person name="Rubenstein D.R."/>
            <person name="Corvelo A."/>
            <person name="MacManes M.D."/>
            <person name="Maia R."/>
            <person name="Narzisi G."/>
            <person name="Rousaki A."/>
            <person name="Vandenabeele P."/>
            <person name="Shawkey M.D."/>
            <person name="Solomon J."/>
        </authorList>
    </citation>
    <scope>NUCLEOTIDE SEQUENCE [LARGE SCALE GENOMIC DNA]</scope>
    <source>
        <strain evidence="18">SS15</strain>
    </source>
</reference>
<comment type="caution">
    <text evidence="17">The sequence shown here is derived from an EMBL/GenBank/DDBJ whole genome shotgun (WGS) entry which is preliminary data.</text>
</comment>
<keyword evidence="8" id="KW-1015">Disulfide bond</keyword>
<keyword evidence="6 12" id="KW-0297">G-protein coupled receptor</keyword>
<protein>
    <submittedName>
        <fullName evidence="17">Ovarian cancer G-protein coupled receptor 1</fullName>
    </submittedName>
</protein>
<evidence type="ECO:0000256" key="1">
    <source>
        <dbReference type="ARBA" id="ARBA00004651"/>
    </source>
</evidence>
<keyword evidence="10" id="KW-0325">Glycoprotein</keyword>
<evidence type="ECO:0000256" key="6">
    <source>
        <dbReference type="ARBA" id="ARBA00023040"/>
    </source>
</evidence>
<dbReference type="Pfam" id="PF00001">
    <property type="entry name" value="7tm_1"/>
    <property type="match status" value="1"/>
</dbReference>
<feature type="domain" description="Ig-like" evidence="16">
    <location>
        <begin position="105"/>
        <end position="214"/>
    </location>
</feature>
<dbReference type="Proteomes" id="UP000618051">
    <property type="component" value="Unassembled WGS sequence"/>
</dbReference>
<feature type="transmembrane region" description="Helical" evidence="14">
    <location>
        <begin position="419"/>
        <end position="440"/>
    </location>
</feature>
<dbReference type="EMBL" id="JADDUC020000007">
    <property type="protein sequence ID" value="KAI1237655.1"/>
    <property type="molecule type" value="Genomic_DNA"/>
</dbReference>
<dbReference type="AlphaFoldDB" id="A0A835TZU2"/>
<dbReference type="GO" id="GO:0071467">
    <property type="term" value="P:cellular response to pH"/>
    <property type="evidence" value="ECO:0007669"/>
    <property type="project" value="TreeGrafter"/>
</dbReference>
<feature type="domain" description="G-protein coupled receptors family 1 profile" evidence="15">
    <location>
        <begin position="228"/>
        <end position="476"/>
    </location>
</feature>
<dbReference type="EMBL" id="JADDUC010000017">
    <property type="protein sequence ID" value="KAG0126805.1"/>
    <property type="molecule type" value="Genomic_DNA"/>
</dbReference>
<keyword evidence="19" id="KW-1185">Reference proteome</keyword>
<evidence type="ECO:0000256" key="9">
    <source>
        <dbReference type="ARBA" id="ARBA00023170"/>
    </source>
</evidence>
<dbReference type="SUPFAM" id="SSF81321">
    <property type="entry name" value="Family A G protein-coupled receptor-like"/>
    <property type="match status" value="1"/>
</dbReference>
<evidence type="ECO:0000256" key="4">
    <source>
        <dbReference type="ARBA" id="ARBA00022692"/>
    </source>
</evidence>
<dbReference type="PANTHER" id="PTHR24234">
    <property type="entry name" value="LYSOPHOSPHATIDIC ACID RECEPTOR 5/SPHINGOSYLPHOSPHORYLCHOLINE RECEPTOR"/>
    <property type="match status" value="1"/>
</dbReference>
<gene>
    <name evidence="18" type="ORF">IHE44_0013738</name>
    <name evidence="17" type="ORF">IHE44_003652</name>
</gene>
<dbReference type="PROSITE" id="PS50835">
    <property type="entry name" value="IG_LIKE"/>
    <property type="match status" value="1"/>
</dbReference>
<evidence type="ECO:0000256" key="14">
    <source>
        <dbReference type="SAM" id="Phobius"/>
    </source>
</evidence>
<evidence type="ECO:0000259" key="15">
    <source>
        <dbReference type="PROSITE" id="PS50262"/>
    </source>
</evidence>
<dbReference type="FunFam" id="1.20.1070.10:FF:000065">
    <property type="entry name" value="G-protein coupled receptor 4"/>
    <property type="match status" value="1"/>
</dbReference>
<evidence type="ECO:0000256" key="10">
    <source>
        <dbReference type="ARBA" id="ARBA00023180"/>
    </source>
</evidence>
<dbReference type="PRINTS" id="PR00237">
    <property type="entry name" value="GPCRRHODOPSN"/>
</dbReference>
<feature type="transmembrane region" description="Helical" evidence="14">
    <location>
        <begin position="216"/>
        <end position="237"/>
    </location>
</feature>
<keyword evidence="9 12" id="KW-0675">Receptor</keyword>
<accession>A0A835TZU2</accession>
<dbReference type="Gene3D" id="1.20.1070.10">
    <property type="entry name" value="Rhodopsin 7-helix transmembrane proteins"/>
    <property type="match status" value="1"/>
</dbReference>
<feature type="region of interest" description="Disordered" evidence="13">
    <location>
        <begin position="587"/>
        <end position="613"/>
    </location>
</feature>
<dbReference type="PROSITE" id="PS50262">
    <property type="entry name" value="G_PROTEIN_RECEP_F1_2"/>
    <property type="match status" value="1"/>
</dbReference>
<comment type="similarity">
    <text evidence="2 12">Belongs to the G-protein coupled receptor 1 family.</text>
</comment>
<dbReference type="PANTHER" id="PTHR24234:SF5">
    <property type="entry name" value="OVARIAN CANCER G-PROTEIN COUPLED RECEPTOR 1"/>
    <property type="match status" value="1"/>
</dbReference>
<feature type="non-terminal residue" evidence="17">
    <location>
        <position position="613"/>
    </location>
</feature>
<keyword evidence="5 14" id="KW-1133">Transmembrane helix</keyword>
<keyword evidence="4 12" id="KW-0812">Transmembrane</keyword>
<evidence type="ECO:0000313" key="17">
    <source>
        <dbReference type="EMBL" id="KAG0126805.1"/>
    </source>
</evidence>
<comment type="subcellular location">
    <subcellularLocation>
        <location evidence="1">Cell membrane</location>
        <topology evidence="1">Multi-pass membrane protein</topology>
    </subcellularLocation>
</comment>
<evidence type="ECO:0000313" key="19">
    <source>
        <dbReference type="Proteomes" id="UP000618051"/>
    </source>
</evidence>
<name>A0A835TZU2_9PASS</name>
<feature type="transmembrane region" description="Helical" evidence="14">
    <location>
        <begin position="288"/>
        <end position="307"/>
    </location>
</feature>